<evidence type="ECO:0000256" key="1">
    <source>
        <dbReference type="ARBA" id="ARBA00004651"/>
    </source>
</evidence>
<protein>
    <submittedName>
        <fullName evidence="10">ABC transporter permease</fullName>
    </submittedName>
</protein>
<organism evidence="10 11">
    <name type="scientific">Leuconostoc lactis</name>
    <dbReference type="NCBI Taxonomy" id="1246"/>
    <lineage>
        <taxon>Bacteria</taxon>
        <taxon>Bacillati</taxon>
        <taxon>Bacillota</taxon>
        <taxon>Bacilli</taxon>
        <taxon>Lactobacillales</taxon>
        <taxon>Lactobacillaceae</taxon>
        <taxon>Leuconostoc</taxon>
    </lineage>
</organism>
<gene>
    <name evidence="10" type="ORF">GQS40_05245</name>
</gene>
<dbReference type="PROSITE" id="PS51012">
    <property type="entry name" value="ABC_TM2"/>
    <property type="match status" value="1"/>
</dbReference>
<evidence type="ECO:0000259" key="9">
    <source>
        <dbReference type="PROSITE" id="PS51012"/>
    </source>
</evidence>
<comment type="caution">
    <text evidence="10">The sequence shown here is derived from an EMBL/GenBank/DDBJ whole genome shotgun (WGS) entry which is preliminary data.</text>
</comment>
<dbReference type="RefSeq" id="WP_029509383.1">
    <property type="nucleotide sequence ID" value="NZ_DAITWI010000001.1"/>
</dbReference>
<feature type="transmembrane region" description="Helical" evidence="8">
    <location>
        <begin position="335"/>
        <end position="354"/>
    </location>
</feature>
<dbReference type="EMBL" id="WSZI01000013">
    <property type="protein sequence ID" value="MWN21082.1"/>
    <property type="molecule type" value="Genomic_DNA"/>
</dbReference>
<dbReference type="Proteomes" id="UP000478636">
    <property type="component" value="Unassembled WGS sequence"/>
</dbReference>
<comment type="subcellular location">
    <subcellularLocation>
        <location evidence="1">Cell membrane</location>
        <topology evidence="1">Multi-pass membrane protein</topology>
    </subcellularLocation>
</comment>
<feature type="transmembrane region" description="Helical" evidence="8">
    <location>
        <begin position="280"/>
        <end position="299"/>
    </location>
</feature>
<evidence type="ECO:0000256" key="8">
    <source>
        <dbReference type="SAM" id="Phobius"/>
    </source>
</evidence>
<keyword evidence="5 8" id="KW-0812">Transmembrane</keyword>
<dbReference type="InterPro" id="IPR013525">
    <property type="entry name" value="ABC2_TM"/>
</dbReference>
<keyword evidence="4" id="KW-1003">Cell membrane</keyword>
<feature type="domain" description="ABC transmembrane type-2" evidence="9">
    <location>
        <begin position="129"/>
        <end position="360"/>
    </location>
</feature>
<evidence type="ECO:0000256" key="2">
    <source>
        <dbReference type="ARBA" id="ARBA00007783"/>
    </source>
</evidence>
<feature type="transmembrane region" description="Helical" evidence="8">
    <location>
        <begin position="21"/>
        <end position="39"/>
    </location>
</feature>
<name>A0A6L7ABE4_LEULA</name>
<evidence type="ECO:0000256" key="4">
    <source>
        <dbReference type="ARBA" id="ARBA00022475"/>
    </source>
</evidence>
<feature type="transmembrane region" description="Helical" evidence="8">
    <location>
        <begin position="213"/>
        <end position="238"/>
    </location>
</feature>
<dbReference type="PANTHER" id="PTHR30294">
    <property type="entry name" value="MEMBRANE COMPONENT OF ABC TRANSPORTER YHHJ-RELATED"/>
    <property type="match status" value="1"/>
</dbReference>
<dbReference type="PANTHER" id="PTHR30294:SF38">
    <property type="entry name" value="TRANSPORT PERMEASE PROTEIN"/>
    <property type="match status" value="1"/>
</dbReference>
<keyword evidence="6 8" id="KW-1133">Transmembrane helix</keyword>
<sequence length="363" mass="40534">MKSMVIGQRILKELAKDKRTLALMFLAPLLILTLMNLIFNTNATPSVKIGTVQMPTPVAKQLGQVKHVTQTGYATETAAHDALKAQRVDSVIVYKKATHTYQVTYANLDVNKTTLAKAALQNTLTQNKLQTLLQVVSALPHSQALDAQLQPKVEQTYLYGDSQTRYMDTVLPILMGFFVFFFVFLVSGMAILKERTTGTLERLLATPVRRGQIIFGYTISYGVLAILQTLTIVLYTVYVLHLPIVGQIGWVIVTNMLLALVALALGILMSTFAASEFQMMQFIPLIVVPQIFFSGIVPLDTINPWLAKVQYILPLTYVANADKKIMMQGFGLTHIWFDCVVLLSFFIILTGINIRGLKQYRRV</sequence>
<feature type="transmembrane region" description="Helical" evidence="8">
    <location>
        <begin position="170"/>
        <end position="192"/>
    </location>
</feature>
<reference evidence="10 11" key="1">
    <citation type="submission" date="2019-12" db="EMBL/GenBank/DDBJ databases">
        <title>Complete genome sequence of Leuconostoc lactis strain AVN1 provides insights into metabolic potential.</title>
        <authorList>
            <person name="Besrour N."/>
            <person name="Najjari A."/>
            <person name="Fhoula I."/>
            <person name="Jaballah S."/>
            <person name="Klibi N."/>
            <person name="Ouzari H.I."/>
        </authorList>
    </citation>
    <scope>NUCLEOTIDE SEQUENCE [LARGE SCALE GENOMIC DNA]</scope>
    <source>
        <strain evidence="10 11">AVN1</strain>
    </source>
</reference>
<evidence type="ECO:0000256" key="5">
    <source>
        <dbReference type="ARBA" id="ARBA00022692"/>
    </source>
</evidence>
<dbReference type="InterPro" id="IPR051449">
    <property type="entry name" value="ABC-2_transporter_component"/>
</dbReference>
<keyword evidence="3" id="KW-0813">Transport</keyword>
<comment type="similarity">
    <text evidence="2">Belongs to the ABC-2 integral membrane protein family.</text>
</comment>
<dbReference type="AlphaFoldDB" id="A0A6L7ABE4"/>
<evidence type="ECO:0000256" key="3">
    <source>
        <dbReference type="ARBA" id="ARBA00022448"/>
    </source>
</evidence>
<evidence type="ECO:0000256" key="7">
    <source>
        <dbReference type="ARBA" id="ARBA00023136"/>
    </source>
</evidence>
<accession>A0A6L7ABE4</accession>
<evidence type="ECO:0000313" key="10">
    <source>
        <dbReference type="EMBL" id="MWN21082.1"/>
    </source>
</evidence>
<evidence type="ECO:0000313" key="11">
    <source>
        <dbReference type="Proteomes" id="UP000478636"/>
    </source>
</evidence>
<dbReference type="GO" id="GO:0005886">
    <property type="term" value="C:plasma membrane"/>
    <property type="evidence" value="ECO:0007669"/>
    <property type="project" value="UniProtKB-SubCell"/>
</dbReference>
<proteinExistence type="inferred from homology"/>
<dbReference type="InterPro" id="IPR047817">
    <property type="entry name" value="ABC2_TM_bact-type"/>
</dbReference>
<keyword evidence="7 8" id="KW-0472">Membrane</keyword>
<dbReference type="GO" id="GO:0140359">
    <property type="term" value="F:ABC-type transporter activity"/>
    <property type="evidence" value="ECO:0007669"/>
    <property type="project" value="InterPro"/>
</dbReference>
<dbReference type="Pfam" id="PF12698">
    <property type="entry name" value="ABC2_membrane_3"/>
    <property type="match status" value="1"/>
</dbReference>
<feature type="transmembrane region" description="Helical" evidence="8">
    <location>
        <begin position="244"/>
        <end position="268"/>
    </location>
</feature>
<evidence type="ECO:0000256" key="6">
    <source>
        <dbReference type="ARBA" id="ARBA00022989"/>
    </source>
</evidence>